<name>T1FRT6_HELRO</name>
<evidence type="ECO:0000259" key="13">
    <source>
        <dbReference type="Pfam" id="PF00549"/>
    </source>
</evidence>
<comment type="cofactor">
    <cofactor evidence="12">
        <name>Mg(2+)</name>
        <dbReference type="ChEBI" id="CHEBI:18420"/>
    </cofactor>
    <text evidence="12">Binds 1 Mg(2+) ion per subunit.</text>
</comment>
<dbReference type="FunFam" id="3.30.470.20:FF:000002">
    <property type="entry name" value="Succinate--CoA ligase [ADP-forming] subunit beta"/>
    <property type="match status" value="1"/>
</dbReference>
<dbReference type="SUPFAM" id="SSF52210">
    <property type="entry name" value="Succinyl-CoA synthetase domains"/>
    <property type="match status" value="1"/>
</dbReference>
<dbReference type="EnsemblMetazoa" id="HelroT190256">
    <property type="protein sequence ID" value="HelroP190256"/>
    <property type="gene ID" value="HelroG190256"/>
</dbReference>
<evidence type="ECO:0000313" key="15">
    <source>
        <dbReference type="EMBL" id="ESO10983.1"/>
    </source>
</evidence>
<feature type="domain" description="ATP-citrate synthase/succinyl-CoA ligase C-terminal" evidence="13">
    <location>
        <begin position="294"/>
        <end position="414"/>
    </location>
</feature>
<feature type="binding site" evidence="12">
    <location>
        <position position="134"/>
    </location>
    <ligand>
        <name>GTP</name>
        <dbReference type="ChEBI" id="CHEBI:37565"/>
    </ligand>
</feature>
<dbReference type="GO" id="GO:0005524">
    <property type="term" value="F:ATP binding"/>
    <property type="evidence" value="ECO:0007669"/>
    <property type="project" value="InterPro"/>
</dbReference>
<dbReference type="NCBIfam" id="TIGR01016">
    <property type="entry name" value="sucCoAbeta"/>
    <property type="match status" value="1"/>
</dbReference>
<dbReference type="InterPro" id="IPR005809">
    <property type="entry name" value="Succ_CoA_ligase-like_bsu"/>
</dbReference>
<proteinExistence type="inferred from homology"/>
<dbReference type="PANTHER" id="PTHR11815">
    <property type="entry name" value="SUCCINYL-COA SYNTHETASE BETA CHAIN"/>
    <property type="match status" value="1"/>
</dbReference>
<dbReference type="HAMAP" id="MF_00558">
    <property type="entry name" value="Succ_CoA_beta"/>
    <property type="match status" value="1"/>
</dbReference>
<feature type="binding site" evidence="12">
    <location>
        <position position="45"/>
    </location>
    <ligand>
        <name>GTP</name>
        <dbReference type="ChEBI" id="CHEBI:37565"/>
    </ligand>
</feature>
<dbReference type="RefSeq" id="XP_009011252.1">
    <property type="nucleotide sequence ID" value="XM_009013004.1"/>
</dbReference>
<comment type="similarity">
    <text evidence="12">Belongs to the succinate/malate CoA ligase beta subunit family. GTP-specific subunit beta subfamily.</text>
</comment>
<evidence type="ECO:0000256" key="2">
    <source>
        <dbReference type="ARBA" id="ARBA00022532"/>
    </source>
</evidence>
<evidence type="ECO:0000256" key="4">
    <source>
        <dbReference type="ARBA" id="ARBA00022723"/>
    </source>
</evidence>
<evidence type="ECO:0000256" key="7">
    <source>
        <dbReference type="ARBA" id="ARBA00023128"/>
    </source>
</evidence>
<dbReference type="Gene3D" id="3.40.50.261">
    <property type="entry name" value="Succinyl-CoA synthetase domains"/>
    <property type="match status" value="1"/>
</dbReference>
<dbReference type="HOGENOM" id="CLU_037430_0_1_1"/>
<dbReference type="InterPro" id="IPR005811">
    <property type="entry name" value="SUCC_ACL_C"/>
</dbReference>
<dbReference type="UniPathway" id="UPA00223">
    <property type="reaction ID" value="UER00999"/>
</dbReference>
<dbReference type="PROSITE" id="PS01217">
    <property type="entry name" value="SUCCINYL_COA_LIG_3"/>
    <property type="match status" value="1"/>
</dbReference>
<dbReference type="InterPro" id="IPR017866">
    <property type="entry name" value="Succ-CoA_synthase_bsu_CS"/>
</dbReference>
<accession>T1FRT6</accession>
<keyword evidence="3 12" id="KW-0436">Ligase</keyword>
<keyword evidence="4 12" id="KW-0479">Metal-binding</keyword>
<dbReference type="GeneID" id="20211533"/>
<feature type="binding site" evidence="12">
    <location>
        <begin position="353"/>
        <end position="355"/>
    </location>
    <ligand>
        <name>substrate</name>
        <note>ligand shared with subunit alpha</note>
    </ligand>
</feature>
<feature type="site" description="Important for substrate specificity" evidence="12">
    <location>
        <position position="135"/>
    </location>
</feature>
<reference evidence="16" key="3">
    <citation type="submission" date="2015-06" db="UniProtKB">
        <authorList>
            <consortium name="EnsemblMetazoa"/>
        </authorList>
    </citation>
    <scope>IDENTIFICATION</scope>
</reference>
<evidence type="ECO:0000259" key="14">
    <source>
        <dbReference type="Pfam" id="PF08442"/>
    </source>
</evidence>
<keyword evidence="6 12" id="KW-0460">Magnesium</keyword>
<feature type="site" description="Important for substrate specificity" evidence="12">
    <location>
        <position position="67"/>
    </location>
</feature>
<dbReference type="EMBL" id="AMQM01002792">
    <property type="status" value="NOT_ANNOTATED_CDS"/>
    <property type="molecule type" value="Genomic_DNA"/>
</dbReference>
<gene>
    <name evidence="16" type="primary">20211533</name>
    <name evidence="15" type="ORF">HELRODRAFT_190256</name>
</gene>
<organism evidence="16 17">
    <name type="scientific">Helobdella robusta</name>
    <name type="common">Californian leech</name>
    <dbReference type="NCBI Taxonomy" id="6412"/>
    <lineage>
        <taxon>Eukaryota</taxon>
        <taxon>Metazoa</taxon>
        <taxon>Spiralia</taxon>
        <taxon>Lophotrochozoa</taxon>
        <taxon>Annelida</taxon>
        <taxon>Clitellata</taxon>
        <taxon>Hirudinea</taxon>
        <taxon>Rhynchobdellida</taxon>
        <taxon>Glossiphoniidae</taxon>
        <taxon>Helobdella</taxon>
    </lineage>
</organism>
<dbReference type="NCBIfam" id="NF001913">
    <property type="entry name" value="PRK00696.1"/>
    <property type="match status" value="1"/>
</dbReference>
<feature type="binding site" evidence="12">
    <location>
        <begin position="78"/>
        <end position="80"/>
    </location>
    <ligand>
        <name>GTP</name>
        <dbReference type="ChEBI" id="CHEBI:37565"/>
    </ligand>
</feature>
<feature type="domain" description="ATP-grasp fold succinyl-CoA synthetase-type" evidence="14">
    <location>
        <begin position="27"/>
        <end position="233"/>
    </location>
</feature>
<dbReference type="Pfam" id="PF00549">
    <property type="entry name" value="Ligase_CoA"/>
    <property type="match status" value="1"/>
</dbReference>
<evidence type="ECO:0000256" key="5">
    <source>
        <dbReference type="ARBA" id="ARBA00022741"/>
    </source>
</evidence>
<dbReference type="AlphaFoldDB" id="T1FRT6"/>
<dbReference type="GO" id="GO:0005739">
    <property type="term" value="C:mitochondrion"/>
    <property type="evidence" value="ECO:0000318"/>
    <property type="project" value="GO_Central"/>
</dbReference>
<dbReference type="InterPro" id="IPR013815">
    <property type="entry name" value="ATP_grasp_subdomain_1"/>
</dbReference>
<dbReference type="STRING" id="6412.T1FRT6"/>
<evidence type="ECO:0000256" key="3">
    <source>
        <dbReference type="ARBA" id="ARBA00022598"/>
    </source>
</evidence>
<evidence type="ECO:0000256" key="8">
    <source>
        <dbReference type="ARBA" id="ARBA00023134"/>
    </source>
</evidence>
<dbReference type="GO" id="GO:0004776">
    <property type="term" value="F:succinate-CoA ligase (GDP-forming) activity"/>
    <property type="evidence" value="ECO:0000318"/>
    <property type="project" value="GO_Central"/>
</dbReference>
<dbReference type="SUPFAM" id="SSF56059">
    <property type="entry name" value="Glutathione synthetase ATP-binding domain-like"/>
    <property type="match status" value="1"/>
</dbReference>
<keyword evidence="7 12" id="KW-0496">Mitochondrion</keyword>
<dbReference type="InParanoid" id="T1FRT6"/>
<comment type="catalytic activity">
    <reaction evidence="9 12">
        <text>GTP + succinate + CoA = succinyl-CoA + GDP + phosphate</text>
        <dbReference type="Rhea" id="RHEA:22120"/>
        <dbReference type="ChEBI" id="CHEBI:30031"/>
        <dbReference type="ChEBI" id="CHEBI:37565"/>
        <dbReference type="ChEBI" id="CHEBI:43474"/>
        <dbReference type="ChEBI" id="CHEBI:57287"/>
        <dbReference type="ChEBI" id="CHEBI:57292"/>
        <dbReference type="ChEBI" id="CHEBI:58189"/>
        <dbReference type="EC" id="6.2.1.4"/>
    </reaction>
</comment>
<dbReference type="FunCoup" id="T1FRT6">
    <property type="interactions" value="838"/>
</dbReference>
<dbReference type="OrthoDB" id="1552at2759"/>
<evidence type="ECO:0000256" key="11">
    <source>
        <dbReference type="ARBA" id="ARBA00063570"/>
    </source>
</evidence>
<dbReference type="GO" id="GO:0000287">
    <property type="term" value="F:magnesium ion binding"/>
    <property type="evidence" value="ECO:0007669"/>
    <property type="project" value="UniProtKB-UniRule"/>
</dbReference>
<comment type="subcellular location">
    <subcellularLocation>
        <location evidence="12">Mitochondrion</location>
    </subcellularLocation>
</comment>
<dbReference type="Proteomes" id="UP000015101">
    <property type="component" value="Unassembled WGS sequence"/>
</dbReference>
<keyword evidence="17" id="KW-1185">Reference proteome</keyword>
<dbReference type="GO" id="GO:0005525">
    <property type="term" value="F:GTP binding"/>
    <property type="evidence" value="ECO:0007669"/>
    <property type="project" value="UniProtKB-UniRule"/>
</dbReference>
<evidence type="ECO:0000313" key="17">
    <source>
        <dbReference type="Proteomes" id="UP000015101"/>
    </source>
</evidence>
<dbReference type="OMA" id="KQMIGNR"/>
<dbReference type="InterPro" id="IPR034722">
    <property type="entry name" value="Succ_CoA_betaG_euk"/>
</dbReference>
<dbReference type="KEGG" id="hro:HELRODRAFT_190256"/>
<reference evidence="15 17" key="2">
    <citation type="journal article" date="2013" name="Nature">
        <title>Insights into bilaterian evolution from three spiralian genomes.</title>
        <authorList>
            <person name="Simakov O."/>
            <person name="Marletaz F."/>
            <person name="Cho S.J."/>
            <person name="Edsinger-Gonzales E."/>
            <person name="Havlak P."/>
            <person name="Hellsten U."/>
            <person name="Kuo D.H."/>
            <person name="Larsson T."/>
            <person name="Lv J."/>
            <person name="Arendt D."/>
            <person name="Savage R."/>
            <person name="Osoegawa K."/>
            <person name="de Jong P."/>
            <person name="Grimwood J."/>
            <person name="Chapman J.A."/>
            <person name="Shapiro H."/>
            <person name="Aerts A."/>
            <person name="Otillar R.P."/>
            <person name="Terry A.Y."/>
            <person name="Boore J.L."/>
            <person name="Grigoriev I.V."/>
            <person name="Lindberg D.R."/>
            <person name="Seaver E.C."/>
            <person name="Weisblat D.A."/>
            <person name="Putnam N.H."/>
            <person name="Rokhsar D.S."/>
        </authorList>
    </citation>
    <scope>NUCLEOTIDE SEQUENCE</scope>
</reference>
<dbReference type="PIRSF" id="PIRSF001554">
    <property type="entry name" value="SucCS_beta"/>
    <property type="match status" value="1"/>
</dbReference>
<dbReference type="Gene3D" id="3.30.1490.20">
    <property type="entry name" value="ATP-grasp fold, A domain"/>
    <property type="match status" value="1"/>
</dbReference>
<evidence type="ECO:0000256" key="10">
    <source>
        <dbReference type="ARBA" id="ARBA00053833"/>
    </source>
</evidence>
<comment type="subunit">
    <text evidence="11 12">Heterodimer of an alpha and a beta subunit. The beta subunit determines specificity for GTP.</text>
</comment>
<dbReference type="EC" id="6.2.1.4" evidence="12"/>
<evidence type="ECO:0000256" key="9">
    <source>
        <dbReference type="ARBA" id="ARBA00052879"/>
    </source>
</evidence>
<dbReference type="FunFam" id="3.40.50.261:FF:000001">
    <property type="entry name" value="Succinate--CoA ligase [ADP-forming] subunit beta"/>
    <property type="match status" value="1"/>
</dbReference>
<dbReference type="InterPro" id="IPR016102">
    <property type="entry name" value="Succinyl-CoA_synth-like"/>
</dbReference>
<feature type="binding site" evidence="12">
    <location>
        <position position="231"/>
    </location>
    <ligand>
        <name>Mg(2+)</name>
        <dbReference type="ChEBI" id="CHEBI:18420"/>
    </ligand>
</feature>
<dbReference type="InterPro" id="IPR013650">
    <property type="entry name" value="ATP-grasp_succ-CoA_synth-type"/>
</dbReference>
<dbReference type="GO" id="GO:0006099">
    <property type="term" value="P:tricarboxylic acid cycle"/>
    <property type="evidence" value="ECO:0000318"/>
    <property type="project" value="GO_Central"/>
</dbReference>
<feature type="binding site" evidence="12">
    <location>
        <position position="296"/>
    </location>
    <ligand>
        <name>substrate</name>
        <note>ligand shared with subunit alpha</note>
    </ligand>
</feature>
<comment type="pathway">
    <text evidence="1 12">Carbohydrate metabolism; tricarboxylic acid cycle; succinate from succinyl-CoA (ligase route): step 1/1.</text>
</comment>
<comment type="function">
    <text evidence="10 12">GTP-specific succinyl-CoA synthetase functions in the citric acid cycle (TCA), coupling the hydrolysis of succinyl-CoA to the synthesis of GTP and thus represents the only step of substrate-level phosphorylation in the TCA. The beta subunit provides nucleotide specificity of the enzyme and binds the substrate succinate, while the binding sites for coenzyme A and phosphate are found in the alpha subunit.</text>
</comment>
<keyword evidence="2 12" id="KW-0816">Tricarboxylic acid cycle</keyword>
<dbReference type="GO" id="GO:0042709">
    <property type="term" value="C:succinate-CoA ligase complex"/>
    <property type="evidence" value="ECO:0000318"/>
    <property type="project" value="GO_Central"/>
</dbReference>
<evidence type="ECO:0000256" key="12">
    <source>
        <dbReference type="HAMAP-Rule" id="MF_03221"/>
    </source>
</evidence>
<dbReference type="Gene3D" id="3.30.470.20">
    <property type="entry name" value="ATP-grasp fold, B domain"/>
    <property type="match status" value="1"/>
</dbReference>
<keyword evidence="5 12" id="KW-0547">Nucleotide-binding</keyword>
<dbReference type="FunFam" id="3.30.1490.20:FF:000004">
    <property type="entry name" value="Succinate--CoA ligase [ADP-forming] subunit beta, mitochondrial"/>
    <property type="match status" value="1"/>
</dbReference>
<dbReference type="eggNOG" id="KOG1447">
    <property type="taxonomic scope" value="Eukaryota"/>
</dbReference>
<evidence type="ECO:0000313" key="16">
    <source>
        <dbReference type="EnsemblMetazoa" id="HelroP190256"/>
    </source>
</evidence>
<keyword evidence="8 12" id="KW-0342">GTP-binding</keyword>
<dbReference type="PANTHER" id="PTHR11815:SF10">
    <property type="entry name" value="SUCCINATE--COA LIGASE [GDP-FORMING] SUBUNIT BETA, MITOCHONDRIAL"/>
    <property type="match status" value="1"/>
</dbReference>
<protein>
    <recommendedName>
        <fullName evidence="12">Succinate--CoA ligase [GDP-forming] subunit beta, mitochondrial</fullName>
        <ecNumber evidence="12">6.2.1.4</ecNumber>
    </recommendedName>
    <alternativeName>
        <fullName evidence="12">GTP-specific succinyl-CoA synthetase subunit beta</fullName>
        <shortName evidence="12">G-SCS</shortName>
        <shortName evidence="12">GTPSCS</shortName>
    </alternativeName>
    <alternativeName>
        <fullName evidence="12">Succinyl-CoA synthetase beta-G chain</fullName>
        <shortName evidence="12">SCS-betaG</shortName>
    </alternativeName>
</protein>
<dbReference type="HAMAP" id="MF_03221">
    <property type="entry name" value="Succ_CoA_betaG_euk"/>
    <property type="match status" value="1"/>
</dbReference>
<reference evidence="17" key="1">
    <citation type="submission" date="2012-12" db="EMBL/GenBank/DDBJ databases">
        <authorList>
            <person name="Hellsten U."/>
            <person name="Grimwood J."/>
            <person name="Chapman J.A."/>
            <person name="Shapiro H."/>
            <person name="Aerts A."/>
            <person name="Otillar R.P."/>
            <person name="Terry A.Y."/>
            <person name="Boore J.L."/>
            <person name="Simakov O."/>
            <person name="Marletaz F."/>
            <person name="Cho S.-J."/>
            <person name="Edsinger-Gonzales E."/>
            <person name="Havlak P."/>
            <person name="Kuo D.-H."/>
            <person name="Larsson T."/>
            <person name="Lv J."/>
            <person name="Arendt D."/>
            <person name="Savage R."/>
            <person name="Osoegawa K."/>
            <person name="de Jong P."/>
            <person name="Lindberg D.R."/>
            <person name="Seaver E.C."/>
            <person name="Weisblat D.A."/>
            <person name="Putnam N.H."/>
            <person name="Grigoriev I.V."/>
            <person name="Rokhsar D.S."/>
        </authorList>
    </citation>
    <scope>NUCLEOTIDE SEQUENCE</scope>
</reference>
<dbReference type="GO" id="GO:0006104">
    <property type="term" value="P:succinyl-CoA metabolic process"/>
    <property type="evidence" value="ECO:0000318"/>
    <property type="project" value="GO_Central"/>
</dbReference>
<evidence type="ECO:0000256" key="6">
    <source>
        <dbReference type="ARBA" id="ARBA00022842"/>
    </source>
</evidence>
<dbReference type="EMBL" id="KB095858">
    <property type="protein sequence ID" value="ESO10983.1"/>
    <property type="molecule type" value="Genomic_DNA"/>
</dbReference>
<sequence length="421" mass="45937">MFSKLHSSVKLLCAKNFLRKIPARFLNLHEYQSKGLMEEAGLSVQKFMVAHDLQSAHDIAAKFKVTEYVIKAQVLAGGRGKGVFDTGFKGGVHLTKKSSEVAALVENMLGHKIITKQTPKEGVKVNKVMVAEAMDIKRETYVAIVMDRESSGPIFICSPCGGVDIEDVAATQPEMILKTHVDIWKGLSEDQALEIAKFLKFEGHLLNKAKKELLNLYKLFIKLDATQIEINPFGETTDDRVICFDAKINFDDNAAYRQQEVFKMADHSESDPRELEASQHNLNYIGLHGNIGCMVNGAGLAMATMDMIKLRGGEPANFLDVGGGVNEAQISQAFKILANDKQVKCILVNVFGGIVNCSIVAKGIVNAARTIELKTPLIVRLEGTNVEEARSILSSSGINVINSTDLDDAATKAVASLKIST</sequence>
<dbReference type="Pfam" id="PF08442">
    <property type="entry name" value="ATP-grasp_2"/>
    <property type="match status" value="1"/>
</dbReference>
<evidence type="ECO:0000256" key="1">
    <source>
        <dbReference type="ARBA" id="ARBA00005064"/>
    </source>
</evidence>
<dbReference type="CTD" id="20211533"/>
<feature type="binding site" evidence="12">
    <location>
        <position position="245"/>
    </location>
    <ligand>
        <name>Mg(2+)</name>
        <dbReference type="ChEBI" id="CHEBI:18420"/>
    </ligand>
</feature>